<comment type="subcellular location">
    <subcellularLocation>
        <location evidence="1">Cell membrane</location>
        <topology evidence="1">Multi-pass membrane protein</topology>
    </subcellularLocation>
</comment>
<dbReference type="GO" id="GO:0005886">
    <property type="term" value="C:plasma membrane"/>
    <property type="evidence" value="ECO:0007669"/>
    <property type="project" value="UniProtKB-SubCell"/>
</dbReference>
<dbReference type="Pfam" id="PF10035">
    <property type="entry name" value="DUF2179"/>
    <property type="match status" value="1"/>
</dbReference>
<evidence type="ECO:0000259" key="7">
    <source>
        <dbReference type="Pfam" id="PF10035"/>
    </source>
</evidence>
<evidence type="ECO:0000256" key="2">
    <source>
        <dbReference type="ARBA" id="ARBA00022475"/>
    </source>
</evidence>
<dbReference type="InterPro" id="IPR051461">
    <property type="entry name" value="UPF0750_membrane"/>
</dbReference>
<evidence type="ECO:0000256" key="6">
    <source>
        <dbReference type="SAM" id="Phobius"/>
    </source>
</evidence>
<comment type="caution">
    <text evidence="8">The sequence shown here is derived from an EMBL/GenBank/DDBJ whole genome shotgun (WGS) entry which is preliminary data.</text>
</comment>
<dbReference type="PIRSF" id="PIRSF006483">
    <property type="entry name" value="Membrane_protein_YitT"/>
    <property type="match status" value="1"/>
</dbReference>
<dbReference type="PANTHER" id="PTHR33545">
    <property type="entry name" value="UPF0750 MEMBRANE PROTEIN YITT-RELATED"/>
    <property type="match status" value="1"/>
</dbReference>
<dbReference type="EMBL" id="RIAS01000009">
    <property type="protein sequence ID" value="KAA8785594.1"/>
    <property type="molecule type" value="Genomic_DNA"/>
</dbReference>
<dbReference type="InterPro" id="IPR015867">
    <property type="entry name" value="N-reg_PII/ATP_PRibTrfase_C"/>
</dbReference>
<keyword evidence="3 6" id="KW-0812">Transmembrane</keyword>
<dbReference type="InterPro" id="IPR019264">
    <property type="entry name" value="DUF2179"/>
</dbReference>
<dbReference type="Pfam" id="PF02588">
    <property type="entry name" value="YitT_membrane"/>
    <property type="match status" value="1"/>
</dbReference>
<accession>A0A5M9WVD2</accession>
<evidence type="ECO:0000256" key="4">
    <source>
        <dbReference type="ARBA" id="ARBA00022989"/>
    </source>
</evidence>
<keyword evidence="2" id="KW-1003">Cell membrane</keyword>
<dbReference type="Proteomes" id="UP000323664">
    <property type="component" value="Unassembled WGS sequence"/>
</dbReference>
<keyword evidence="5 6" id="KW-0472">Membrane</keyword>
<evidence type="ECO:0000313" key="9">
    <source>
        <dbReference type="Proteomes" id="UP000323664"/>
    </source>
</evidence>
<reference evidence="8 9" key="1">
    <citation type="journal article" date="2019" name="J. Ind. Microbiol. Biotechnol.">
        <title>Paenibacillus amylolyticus 27C64 has a diverse set of carbohydrate-active enzymes and complete pectin deconstruction system.</title>
        <authorList>
            <person name="Keggi C."/>
            <person name="Doran-Peterson J."/>
        </authorList>
    </citation>
    <scope>NUCLEOTIDE SEQUENCE [LARGE SCALE GENOMIC DNA]</scope>
    <source>
        <strain evidence="8 9">27C64</strain>
    </source>
</reference>
<gene>
    <name evidence="8" type="ORF">EC604_17275</name>
</gene>
<organism evidence="8 9">
    <name type="scientific">Paenibacillus amylolyticus</name>
    <dbReference type="NCBI Taxonomy" id="1451"/>
    <lineage>
        <taxon>Bacteria</taxon>
        <taxon>Bacillati</taxon>
        <taxon>Bacillota</taxon>
        <taxon>Bacilli</taxon>
        <taxon>Bacillales</taxon>
        <taxon>Paenibacillaceae</taxon>
        <taxon>Paenibacillus</taxon>
    </lineage>
</organism>
<feature type="transmembrane region" description="Helical" evidence="6">
    <location>
        <begin position="126"/>
        <end position="144"/>
    </location>
</feature>
<proteinExistence type="predicted"/>
<dbReference type="OrthoDB" id="1758221at2"/>
<dbReference type="PANTHER" id="PTHR33545:SF9">
    <property type="entry name" value="UPF0750 MEMBRANE PROTEIN YITE"/>
    <property type="match status" value="1"/>
</dbReference>
<evidence type="ECO:0000256" key="1">
    <source>
        <dbReference type="ARBA" id="ARBA00004651"/>
    </source>
</evidence>
<feature type="transmembrane region" description="Helical" evidence="6">
    <location>
        <begin position="165"/>
        <end position="187"/>
    </location>
</feature>
<dbReference type="AlphaFoldDB" id="A0A5M9WVD2"/>
<evidence type="ECO:0000256" key="3">
    <source>
        <dbReference type="ARBA" id="ARBA00022692"/>
    </source>
</evidence>
<feature type="transmembrane region" description="Helical" evidence="6">
    <location>
        <begin position="32"/>
        <end position="55"/>
    </location>
</feature>
<dbReference type="Gene3D" id="3.30.70.120">
    <property type="match status" value="1"/>
</dbReference>
<feature type="domain" description="DUF2179" evidence="7">
    <location>
        <begin position="239"/>
        <end position="293"/>
    </location>
</feature>
<sequence length="302" mass="32803">MQEQQHSYPHRKKRLTTFIPLNGPWRNVIDTLLIIVGSFLIAIAFNLFLLPSQIASGGVSGLSILGDEWFGWEPAYTQWAINIPLLIAGFLLIGKQYGVRSILGSIVLPLFVYLTSHWEIPTANPLLGSLYGGIGVGLGIGIVYRGRGSTGGMSILARIVQKYSGLSYSLCVVIMDATVIILAAFVLSLEQSLYALIGLYVTGKVIDAVEMGLGYSKVAYIISNQTEPITKVILADLDRGLTKLEAKGGYTDDQRTVLMVVVGQNEVPRLKTLIRSVDPGAFVIISNAHEVLGEGFKRGEHI</sequence>
<dbReference type="CDD" id="cd16380">
    <property type="entry name" value="YitT_C"/>
    <property type="match status" value="1"/>
</dbReference>
<dbReference type="RefSeq" id="WP_123065357.1">
    <property type="nucleotide sequence ID" value="NZ_RIAS01000009.1"/>
</dbReference>
<evidence type="ECO:0000256" key="5">
    <source>
        <dbReference type="ARBA" id="ARBA00023136"/>
    </source>
</evidence>
<protein>
    <submittedName>
        <fullName evidence="8">YitT family protein</fullName>
    </submittedName>
</protein>
<dbReference type="InterPro" id="IPR003740">
    <property type="entry name" value="YitT"/>
</dbReference>
<name>A0A5M9WVD2_PAEAM</name>
<evidence type="ECO:0000313" key="8">
    <source>
        <dbReference type="EMBL" id="KAA8785594.1"/>
    </source>
</evidence>
<keyword evidence="4 6" id="KW-1133">Transmembrane helix</keyword>
<feature type="transmembrane region" description="Helical" evidence="6">
    <location>
        <begin position="75"/>
        <end position="94"/>
    </location>
</feature>
<feature type="transmembrane region" description="Helical" evidence="6">
    <location>
        <begin position="101"/>
        <end position="120"/>
    </location>
</feature>